<dbReference type="NCBIfam" id="TIGR01599">
    <property type="entry name" value="PYST-A"/>
    <property type="match status" value="1"/>
</dbReference>
<evidence type="ECO:0000256" key="2">
    <source>
        <dbReference type="SAM" id="SignalP"/>
    </source>
</evidence>
<feature type="compositionally biased region" description="Basic and acidic residues" evidence="1">
    <location>
        <begin position="101"/>
        <end position="115"/>
    </location>
</feature>
<protein>
    <submittedName>
        <fullName evidence="3">Fam-a protein</fullName>
    </submittedName>
</protein>
<keyword evidence="2" id="KW-0732">Signal</keyword>
<feature type="region of interest" description="Disordered" evidence="1">
    <location>
        <begin position="91"/>
        <end position="178"/>
    </location>
</feature>
<dbReference type="VEuPathDB" id="PlasmoDB:PVPCR_1300260"/>
<evidence type="ECO:0000256" key="1">
    <source>
        <dbReference type="SAM" id="MobiDB-lite"/>
    </source>
</evidence>
<feature type="region of interest" description="Disordered" evidence="1">
    <location>
        <begin position="215"/>
        <end position="238"/>
    </location>
</feature>
<evidence type="ECO:0000313" key="3">
    <source>
        <dbReference type="EMBL" id="CAD2110939.1"/>
    </source>
</evidence>
<dbReference type="InterPro" id="IPR006486">
    <property type="entry name" value="PYST_A"/>
</dbReference>
<proteinExistence type="predicted"/>
<sequence>MSKFYIQIVFFLLSVSVYLSNKTLATEPAPRNAATLRSIPDKDTSDEVYKKHEHLLCTDPKEIKQAIEFKKEAVLKLIHYAIDTNYNKSHEIKKPNASTDSCKKKDKCHENDPKSGKINPNTSTNSCEERGESHTNDNKSHEIKKPNASTDSCKKKDKCHENDPKSGKINPNTSTDSCEKKDKYHDIIKVNFQIDDPNKYNKIINKLWDPDYPNSSDHLNSSDHSRSSKNPRSSKRSNYFDTLEAKTKIVRVYNPNLVIIQRRINNPFFGCQKYFYALAAKVEISKDKAVIVMASGNINDHNSQNTISYKNPIIESANLFEADIDSDEDIKSGKLIKTFVNISGHLIEKKDNCVDITYVTSINGLINLTLNEPSEKP</sequence>
<dbReference type="SUPFAM" id="SSF55961">
    <property type="entry name" value="Bet v1-like"/>
    <property type="match status" value="1"/>
</dbReference>
<reference evidence="3 4" key="1">
    <citation type="submission" date="2020-08" db="EMBL/GenBank/DDBJ databases">
        <authorList>
            <person name="Ramaprasad A."/>
        </authorList>
    </citation>
    <scope>NUCLEOTIDE SEQUENCE [LARGE SCALE GENOMIC DNA]</scope>
</reference>
<dbReference type="Proteomes" id="UP000515268">
    <property type="component" value="Chromosome PVPCR_13"/>
</dbReference>
<dbReference type="AlphaFoldDB" id="A0A6V7T9R1"/>
<accession>A0A6V7T9R1</accession>
<evidence type="ECO:0000313" key="4">
    <source>
        <dbReference type="Proteomes" id="UP000515268"/>
    </source>
</evidence>
<feature type="compositionally biased region" description="Basic and acidic residues" evidence="1">
    <location>
        <begin position="152"/>
        <end position="166"/>
    </location>
</feature>
<gene>
    <name evidence="3" type="ORF">PVPCR_1300260</name>
</gene>
<feature type="compositionally biased region" description="Basic and acidic residues" evidence="1">
    <location>
        <begin position="127"/>
        <end position="145"/>
    </location>
</feature>
<name>A0A6V7T9R1_PLAVN</name>
<feature type="signal peptide" evidence="2">
    <location>
        <begin position="1"/>
        <end position="25"/>
    </location>
</feature>
<organism evidence="3 4">
    <name type="scientific">Plasmodium vinckei petteri</name>
    <dbReference type="NCBI Taxonomy" id="138298"/>
    <lineage>
        <taxon>Eukaryota</taxon>
        <taxon>Sar</taxon>
        <taxon>Alveolata</taxon>
        <taxon>Apicomplexa</taxon>
        <taxon>Aconoidasida</taxon>
        <taxon>Haemosporida</taxon>
        <taxon>Plasmodiidae</taxon>
        <taxon>Plasmodium</taxon>
        <taxon>Plasmodium (Vinckeia)</taxon>
    </lineage>
</organism>
<feature type="chain" id="PRO_5028451600" evidence="2">
    <location>
        <begin position="26"/>
        <end position="377"/>
    </location>
</feature>
<keyword evidence="4" id="KW-1185">Reference proteome</keyword>
<dbReference type="EMBL" id="LR865418">
    <property type="protein sequence ID" value="CAD2110939.1"/>
    <property type="molecule type" value="Genomic_DNA"/>
</dbReference>